<keyword evidence="1" id="KW-1133">Transmembrane helix</keyword>
<feature type="transmembrane region" description="Helical" evidence="1">
    <location>
        <begin position="103"/>
        <end position="123"/>
    </location>
</feature>
<dbReference type="AlphaFoldDB" id="W0FI47"/>
<feature type="transmembrane region" description="Helical" evidence="1">
    <location>
        <begin position="12"/>
        <end position="31"/>
    </location>
</feature>
<feature type="transmembrane region" description="Helical" evidence="1">
    <location>
        <begin position="55"/>
        <end position="74"/>
    </location>
</feature>
<dbReference type="PANTHER" id="PTHR23526">
    <property type="entry name" value="INTEGRAL MEMBRANE TRANSPORT PROTEIN-RELATED"/>
    <property type="match status" value="1"/>
</dbReference>
<dbReference type="PANTHER" id="PTHR23526:SF4">
    <property type="entry name" value="INTEGRAL MEMBRANE TRANSPORT PROTEIN"/>
    <property type="match status" value="1"/>
</dbReference>
<feature type="transmembrane region" description="Helical" evidence="1">
    <location>
        <begin position="301"/>
        <end position="329"/>
    </location>
</feature>
<evidence type="ECO:0000256" key="1">
    <source>
        <dbReference type="SAM" id="Phobius"/>
    </source>
</evidence>
<feature type="transmembrane region" description="Helical" evidence="1">
    <location>
        <begin position="341"/>
        <end position="366"/>
    </location>
</feature>
<feature type="transmembrane region" description="Helical" evidence="1">
    <location>
        <begin position="144"/>
        <end position="164"/>
    </location>
</feature>
<organism evidence="2">
    <name type="scientific">uncultured bacterium Contig99</name>
    <dbReference type="NCBI Taxonomy" id="1393639"/>
    <lineage>
        <taxon>Bacteria</taxon>
        <taxon>environmental samples</taxon>
    </lineage>
</organism>
<dbReference type="EMBL" id="KC246794">
    <property type="protein sequence ID" value="AHF24446.1"/>
    <property type="molecule type" value="Genomic_DNA"/>
</dbReference>
<keyword evidence="1" id="KW-0812">Transmembrane</keyword>
<dbReference type="InterPro" id="IPR052528">
    <property type="entry name" value="Sugar_transport-like"/>
</dbReference>
<dbReference type="Gene3D" id="1.20.1250.20">
    <property type="entry name" value="MFS general substrate transporter like domains"/>
    <property type="match status" value="1"/>
</dbReference>
<dbReference type="InterPro" id="IPR011701">
    <property type="entry name" value="MFS"/>
</dbReference>
<feature type="transmembrane region" description="Helical" evidence="1">
    <location>
        <begin position="170"/>
        <end position="190"/>
    </location>
</feature>
<dbReference type="GO" id="GO:0022857">
    <property type="term" value="F:transmembrane transporter activity"/>
    <property type="evidence" value="ECO:0007669"/>
    <property type="project" value="InterPro"/>
</dbReference>
<dbReference type="Pfam" id="PF07690">
    <property type="entry name" value="MFS_1"/>
    <property type="match status" value="1"/>
</dbReference>
<evidence type="ECO:0000313" key="2">
    <source>
        <dbReference type="EMBL" id="AHF24446.1"/>
    </source>
</evidence>
<sequence>MKKLSDIFRADSGYKVFFLSMITFGLAYGLYKGVIDNYLAEVVSMSSFDKGVSEFFREMPGLLLVFLLAALYMFSAEKIYRIGALFMTAGMAMQAVVPATRVMVILAIFVYSLGDHIQLGMRNTMSLQYAKEGRGGEALGMQSAVHQIGMLAGYLAIVALFFFVDNSSRMFRPVFAVSACIIALGFGATLKMRGDSATDDAKRRFYFRRKYAKYYMLEVFYGARKQIFFTFGPYVLVLFYGANAMVISILFAVSSVCTFFAAPAVGRIIDRFGYKIVMIMDTLILVVVCFFYGFAHHIFPMHVAFVVCCVNYILDSVISLASMASNVYVQDLSDSADEVRATISTGVSVNHLITILIALFGGWIWQALGIETLFVLSAALGLCNSAYAATIRVNRRPKPQTQG</sequence>
<protein>
    <submittedName>
        <fullName evidence="2">Major facilitator family transporter</fullName>
    </submittedName>
</protein>
<keyword evidence="1" id="KW-0472">Membrane</keyword>
<feature type="transmembrane region" description="Helical" evidence="1">
    <location>
        <begin position="372"/>
        <end position="390"/>
    </location>
</feature>
<reference evidence="2" key="1">
    <citation type="journal article" date="2013" name="PLoS ONE">
        <title>Metagenomic insights into the carbohydrate-active enzymes carried by the microorganisms adhering to solid digesta in the rumen of cows.</title>
        <authorList>
            <person name="Wang L."/>
            <person name="Hatem A."/>
            <person name="Catalyurek U.V."/>
            <person name="Morrison M."/>
            <person name="Yu Z."/>
        </authorList>
    </citation>
    <scope>NUCLEOTIDE SEQUENCE</scope>
</reference>
<accession>W0FI47</accession>
<name>W0FI47_9BACT</name>
<dbReference type="InterPro" id="IPR036259">
    <property type="entry name" value="MFS_trans_sf"/>
</dbReference>
<proteinExistence type="predicted"/>
<feature type="transmembrane region" description="Helical" evidence="1">
    <location>
        <begin position="274"/>
        <end position="295"/>
    </location>
</feature>
<feature type="transmembrane region" description="Helical" evidence="1">
    <location>
        <begin position="237"/>
        <end position="262"/>
    </location>
</feature>
<dbReference type="SUPFAM" id="SSF103473">
    <property type="entry name" value="MFS general substrate transporter"/>
    <property type="match status" value="1"/>
</dbReference>